<organism evidence="2 3">
    <name type="scientific">Methylorubrum extorquens (strain CM4 / NCIMB 13688)</name>
    <name type="common">Methylobacterium extorquens</name>
    <dbReference type="NCBI Taxonomy" id="440085"/>
    <lineage>
        <taxon>Bacteria</taxon>
        <taxon>Pseudomonadati</taxon>
        <taxon>Pseudomonadota</taxon>
        <taxon>Alphaproteobacteria</taxon>
        <taxon>Hyphomicrobiales</taxon>
        <taxon>Methylobacteriaceae</taxon>
        <taxon>Methylorubrum</taxon>
    </lineage>
</organism>
<gene>
    <name evidence="2" type="ordered locus">Mchl_5326</name>
</gene>
<evidence type="ECO:0000313" key="2">
    <source>
        <dbReference type="EMBL" id="ACK86087.1"/>
    </source>
</evidence>
<accession>B7KWL0</accession>
<feature type="transmembrane region" description="Helical" evidence="1">
    <location>
        <begin position="17"/>
        <end position="36"/>
    </location>
</feature>
<dbReference type="EMBL" id="CP001298">
    <property type="protein sequence ID" value="ACK86087.1"/>
    <property type="molecule type" value="Genomic_DNA"/>
</dbReference>
<sequence>MIEVLMLIAMLWVFRRAIVWITLHLIAFAVGAVFGWRLMDRG</sequence>
<keyword evidence="1" id="KW-1133">Transmembrane helix</keyword>
<reference evidence="2 3" key="2">
    <citation type="journal article" date="2012" name="J. Bacteriol.">
        <title>Complete genome sequences of six strains of the genus Methylobacterium.</title>
        <authorList>
            <person name="Marx C.J."/>
            <person name="Bringel F."/>
            <person name="Chistoserdova L."/>
            <person name="Moulin L."/>
            <person name="Farhan Ul Haque M."/>
            <person name="Fleischman D.E."/>
            <person name="Gruffaz C."/>
            <person name="Jourand P."/>
            <person name="Knief C."/>
            <person name="Lee M.C."/>
            <person name="Muller E.E."/>
            <person name="Nadalig T."/>
            <person name="Peyraud R."/>
            <person name="Roselli S."/>
            <person name="Russ L."/>
            <person name="Goodwin L.A."/>
            <person name="Ivanova N."/>
            <person name="Kyrpides N."/>
            <person name="Lajus A."/>
            <person name="Land M.L."/>
            <person name="Medigue C."/>
            <person name="Mikhailova N."/>
            <person name="Nolan M."/>
            <person name="Woyke T."/>
            <person name="Stolyar S."/>
            <person name="Vorholt J.A."/>
            <person name="Vuilleumier S."/>
        </authorList>
    </citation>
    <scope>NUCLEOTIDE SEQUENCE [LARGE SCALE GENOMIC DNA]</scope>
    <source>
        <strain evidence="3">CM4 / NCIMB 13688</strain>
    </source>
</reference>
<dbReference type="Proteomes" id="UP000002385">
    <property type="component" value="Chromosome"/>
</dbReference>
<proteinExistence type="predicted"/>
<evidence type="ECO:0000313" key="3">
    <source>
        <dbReference type="Proteomes" id="UP000002385"/>
    </source>
</evidence>
<dbReference type="AlphaFoldDB" id="B7KWL0"/>
<protein>
    <submittedName>
        <fullName evidence="2">Uncharacterized protein</fullName>
    </submittedName>
</protein>
<evidence type="ECO:0000256" key="1">
    <source>
        <dbReference type="SAM" id="Phobius"/>
    </source>
</evidence>
<dbReference type="HOGENOM" id="CLU_3253900_0_0_5"/>
<dbReference type="RefSeq" id="WP_015952925.1">
    <property type="nucleotide sequence ID" value="NC_011757.1"/>
</dbReference>
<reference evidence="3" key="1">
    <citation type="submission" date="2008-12" db="EMBL/GenBank/DDBJ databases">
        <title>Complete sequence of chromosome of Methylobacterium chloromethanicum CM4.</title>
        <authorList>
            <consortium name="US DOE Joint Genome Institute"/>
            <person name="Lucas S."/>
            <person name="Copeland A."/>
            <person name="Lapidus A."/>
            <person name="Glavina del Rio T."/>
            <person name="Dalin E."/>
            <person name="Tice H."/>
            <person name="Bruce D."/>
            <person name="Goodwin L."/>
            <person name="Pitluck S."/>
            <person name="Chertkov O."/>
            <person name="Brettin T."/>
            <person name="Detter J.C."/>
            <person name="Han C."/>
            <person name="Larimer F."/>
            <person name="Land M."/>
            <person name="Hauser L."/>
            <person name="Kyrpides N."/>
            <person name="Mikhailova N."/>
            <person name="Marx C."/>
            <person name="Richardson P."/>
        </authorList>
    </citation>
    <scope>NUCLEOTIDE SEQUENCE [LARGE SCALE GENOMIC DNA]</scope>
    <source>
        <strain evidence="3">CM4 / NCIMB 13688</strain>
    </source>
</reference>
<name>B7KWL0_METC4</name>
<keyword evidence="1" id="KW-0472">Membrane</keyword>
<keyword evidence="1" id="KW-0812">Transmembrane</keyword>
<dbReference type="KEGG" id="mch:Mchl_5326"/>